<dbReference type="RefSeq" id="WP_092080873.1">
    <property type="nucleotide sequence ID" value="NZ_FOYI01000007.1"/>
</dbReference>
<feature type="binding site" evidence="7">
    <location>
        <begin position="288"/>
        <end position="292"/>
    </location>
    <ligand>
        <name>FMN</name>
        <dbReference type="ChEBI" id="CHEBI:58210"/>
    </ligand>
</feature>
<feature type="binding site" evidence="7">
    <location>
        <begin position="82"/>
        <end position="84"/>
    </location>
    <ligand>
        <name>FMN</name>
        <dbReference type="ChEBI" id="CHEBI:58210"/>
    </ligand>
</feature>
<dbReference type="GO" id="GO:0010181">
    <property type="term" value="F:FMN binding"/>
    <property type="evidence" value="ECO:0007669"/>
    <property type="project" value="InterPro"/>
</dbReference>
<evidence type="ECO:0000256" key="5">
    <source>
        <dbReference type="ARBA" id="ARBA00024042"/>
    </source>
</evidence>
<comment type="cofactor">
    <cofactor evidence="1">
        <name>FMN</name>
        <dbReference type="ChEBI" id="CHEBI:58210"/>
    </cofactor>
</comment>
<protein>
    <submittedName>
        <fullName evidence="9">4-hydroxymandelate oxidase</fullName>
    </submittedName>
</protein>
<feature type="binding site" evidence="7">
    <location>
        <position position="132"/>
    </location>
    <ligand>
        <name>glyoxylate</name>
        <dbReference type="ChEBI" id="CHEBI:36655"/>
    </ligand>
</feature>
<keyword evidence="3 7" id="KW-0288">FMN</keyword>
<organism evidence="9 10">
    <name type="scientific">Poseidonocella sedimentorum</name>
    <dbReference type="NCBI Taxonomy" id="871652"/>
    <lineage>
        <taxon>Bacteria</taxon>
        <taxon>Pseudomonadati</taxon>
        <taxon>Pseudomonadota</taxon>
        <taxon>Alphaproteobacteria</taxon>
        <taxon>Rhodobacterales</taxon>
        <taxon>Roseobacteraceae</taxon>
        <taxon>Poseidonocella</taxon>
    </lineage>
</organism>
<evidence type="ECO:0000256" key="4">
    <source>
        <dbReference type="ARBA" id="ARBA00023002"/>
    </source>
</evidence>
<comment type="similarity">
    <text evidence="5">Belongs to the FMN-dependent alpha-hydroxy acid dehydrogenase family.</text>
</comment>
<keyword evidence="10" id="KW-1185">Reference proteome</keyword>
<evidence type="ECO:0000256" key="3">
    <source>
        <dbReference type="ARBA" id="ARBA00022643"/>
    </source>
</evidence>
<feature type="binding site" evidence="7">
    <location>
        <position position="257"/>
    </location>
    <ligand>
        <name>glyoxylate</name>
        <dbReference type="ChEBI" id="CHEBI:36655"/>
    </ligand>
</feature>
<evidence type="ECO:0000256" key="1">
    <source>
        <dbReference type="ARBA" id="ARBA00001917"/>
    </source>
</evidence>
<dbReference type="InterPro" id="IPR012133">
    <property type="entry name" value="Alpha-hydoxy_acid_DH_FMN"/>
</dbReference>
<evidence type="ECO:0000313" key="10">
    <source>
        <dbReference type="Proteomes" id="UP000199302"/>
    </source>
</evidence>
<dbReference type="STRING" id="871652.SAMN04515673_10774"/>
<feature type="binding site" evidence="7">
    <location>
        <position position="255"/>
    </location>
    <ligand>
        <name>FMN</name>
        <dbReference type="ChEBI" id="CHEBI:58210"/>
    </ligand>
</feature>
<feature type="domain" description="FMN hydroxy acid dehydrogenase" evidence="8">
    <location>
        <begin position="3"/>
        <end position="360"/>
    </location>
</feature>
<feature type="binding site" evidence="7">
    <location>
        <position position="233"/>
    </location>
    <ligand>
        <name>FMN</name>
        <dbReference type="ChEBI" id="CHEBI:58210"/>
    </ligand>
</feature>
<feature type="binding site" evidence="7">
    <location>
        <position position="169"/>
    </location>
    <ligand>
        <name>glyoxylate</name>
        <dbReference type="ChEBI" id="CHEBI:36655"/>
    </ligand>
</feature>
<dbReference type="CDD" id="cd02809">
    <property type="entry name" value="alpha_hydroxyacid_oxid_FMN"/>
    <property type="match status" value="1"/>
</dbReference>
<dbReference type="Gene3D" id="3.20.20.70">
    <property type="entry name" value="Aldolase class I"/>
    <property type="match status" value="1"/>
</dbReference>
<proteinExistence type="inferred from homology"/>
<dbReference type="PIRSF" id="PIRSF000138">
    <property type="entry name" value="Al-hdrx_acd_dh"/>
    <property type="match status" value="1"/>
</dbReference>
<evidence type="ECO:0000259" key="8">
    <source>
        <dbReference type="PROSITE" id="PS51349"/>
    </source>
</evidence>
<evidence type="ECO:0000313" key="9">
    <source>
        <dbReference type="EMBL" id="SFR12516.1"/>
    </source>
</evidence>
<dbReference type="SUPFAM" id="SSF51395">
    <property type="entry name" value="FMN-linked oxidoreductases"/>
    <property type="match status" value="1"/>
</dbReference>
<feature type="active site" description="Proton acceptor" evidence="6">
    <location>
        <position position="257"/>
    </location>
</feature>
<dbReference type="OrthoDB" id="9770452at2"/>
<keyword evidence="2 7" id="KW-0285">Flavoprotein</keyword>
<dbReference type="GO" id="GO:0016614">
    <property type="term" value="F:oxidoreductase activity, acting on CH-OH group of donors"/>
    <property type="evidence" value="ECO:0007669"/>
    <property type="project" value="UniProtKB-ARBA"/>
</dbReference>
<feature type="binding site" evidence="7">
    <location>
        <position position="29"/>
    </location>
    <ligand>
        <name>glyoxylate</name>
        <dbReference type="ChEBI" id="CHEBI:36655"/>
    </ligand>
</feature>
<accession>A0A1I6E489</accession>
<feature type="binding site" evidence="7">
    <location>
        <position position="134"/>
    </location>
    <ligand>
        <name>glyoxylate</name>
        <dbReference type="ChEBI" id="CHEBI:36655"/>
    </ligand>
</feature>
<dbReference type="Pfam" id="PF01070">
    <property type="entry name" value="FMN_dh"/>
    <property type="match status" value="1"/>
</dbReference>
<keyword evidence="4" id="KW-0560">Oxidoreductase</keyword>
<name>A0A1I6E489_9RHOB</name>
<evidence type="ECO:0000256" key="7">
    <source>
        <dbReference type="PIRSR" id="PIRSR000138-2"/>
    </source>
</evidence>
<evidence type="ECO:0000256" key="2">
    <source>
        <dbReference type="ARBA" id="ARBA00022630"/>
    </source>
</evidence>
<dbReference type="PROSITE" id="PS51349">
    <property type="entry name" value="FMN_HYDROXY_ACID_DH_2"/>
    <property type="match status" value="1"/>
</dbReference>
<sequence>MSPIPAKIVSLQDYVDAAARALPAPTWAYLAGSGADGLTRAENRAAFDRLRLRPRVLADVAGGHTRLSLLGQSLTHPIIVAPMAFHKLAHPGAEEATLLGAAARDALAVVSAQASMDMTTLADGTSGPLWFQLYLQPLREASLRLVRRAEAAGYRALVVTVDAPVNGIRNEEARAGFALPRGISAVNLAGLPAPESPPAEGGSAVFDGLMPAAPTWEDIAWLRAQTDLPILLKGILDPDDAARAISLGAQGVIVSNHGGRVLDSGLSALDALPAIRAALGPQPAILMDGGIRRGTDVLKARALGADAVLVGLPLLAALAVGGAVGVSHALEILRTELEVAMALTGCKTLSDVSSKTLWNS</sequence>
<dbReference type="InterPro" id="IPR013785">
    <property type="entry name" value="Aldolase_TIM"/>
</dbReference>
<dbReference type="EMBL" id="FOYI01000007">
    <property type="protein sequence ID" value="SFR12516.1"/>
    <property type="molecule type" value="Genomic_DNA"/>
</dbReference>
<dbReference type="InterPro" id="IPR037396">
    <property type="entry name" value="FMN_HAD"/>
</dbReference>
<gene>
    <name evidence="9" type="ORF">SAMN04515673_10774</name>
</gene>
<dbReference type="AlphaFoldDB" id="A0A1I6E489"/>
<feature type="binding site" evidence="7">
    <location>
        <position position="111"/>
    </location>
    <ligand>
        <name>FMN</name>
        <dbReference type="ChEBI" id="CHEBI:58210"/>
    </ligand>
</feature>
<evidence type="ECO:0000256" key="6">
    <source>
        <dbReference type="PIRSR" id="PIRSR000138-1"/>
    </source>
</evidence>
<dbReference type="PANTHER" id="PTHR10578:SF107">
    <property type="entry name" value="2-HYDROXYACID OXIDASE 1"/>
    <property type="match status" value="1"/>
</dbReference>
<dbReference type="Proteomes" id="UP000199302">
    <property type="component" value="Unassembled WGS sequence"/>
</dbReference>
<feature type="binding site" evidence="7">
    <location>
        <position position="260"/>
    </location>
    <ligand>
        <name>glyoxylate</name>
        <dbReference type="ChEBI" id="CHEBI:36655"/>
    </ligand>
</feature>
<feature type="binding site" evidence="7">
    <location>
        <position position="160"/>
    </location>
    <ligand>
        <name>FMN</name>
        <dbReference type="ChEBI" id="CHEBI:58210"/>
    </ligand>
</feature>
<reference evidence="9 10" key="1">
    <citation type="submission" date="2016-10" db="EMBL/GenBank/DDBJ databases">
        <authorList>
            <person name="de Groot N.N."/>
        </authorList>
    </citation>
    <scope>NUCLEOTIDE SEQUENCE [LARGE SCALE GENOMIC DNA]</scope>
    <source>
        <strain evidence="10">KMM 9023,NRIC 0796,JCM 17311,KCTC 23692</strain>
    </source>
</reference>
<dbReference type="FunFam" id="3.20.20.70:FF:000029">
    <property type="entry name" value="L-lactate dehydrogenase"/>
    <property type="match status" value="1"/>
</dbReference>
<dbReference type="PANTHER" id="PTHR10578">
    <property type="entry name" value="S -2-HYDROXY-ACID OXIDASE-RELATED"/>
    <property type="match status" value="1"/>
</dbReference>
<dbReference type="InterPro" id="IPR000262">
    <property type="entry name" value="FMN-dep_DH"/>
</dbReference>